<feature type="compositionally biased region" description="Basic and acidic residues" evidence="1">
    <location>
        <begin position="19"/>
        <end position="29"/>
    </location>
</feature>
<feature type="compositionally biased region" description="Basic and acidic residues" evidence="1">
    <location>
        <begin position="37"/>
        <end position="65"/>
    </location>
</feature>
<name>A0AAP0EGX0_9MAGN</name>
<keyword evidence="3" id="KW-1185">Reference proteome</keyword>
<dbReference type="Proteomes" id="UP001419268">
    <property type="component" value="Unassembled WGS sequence"/>
</dbReference>
<evidence type="ECO:0000313" key="3">
    <source>
        <dbReference type="Proteomes" id="UP001419268"/>
    </source>
</evidence>
<accession>A0AAP0EGX0</accession>
<gene>
    <name evidence="2" type="ORF">Scep_028235</name>
</gene>
<comment type="caution">
    <text evidence="2">The sequence shown here is derived from an EMBL/GenBank/DDBJ whole genome shotgun (WGS) entry which is preliminary data.</text>
</comment>
<proteinExistence type="predicted"/>
<feature type="region of interest" description="Disordered" evidence="1">
    <location>
        <begin position="1"/>
        <end position="76"/>
    </location>
</feature>
<organism evidence="2 3">
    <name type="scientific">Stephania cephalantha</name>
    <dbReference type="NCBI Taxonomy" id="152367"/>
    <lineage>
        <taxon>Eukaryota</taxon>
        <taxon>Viridiplantae</taxon>
        <taxon>Streptophyta</taxon>
        <taxon>Embryophyta</taxon>
        <taxon>Tracheophyta</taxon>
        <taxon>Spermatophyta</taxon>
        <taxon>Magnoliopsida</taxon>
        <taxon>Ranunculales</taxon>
        <taxon>Menispermaceae</taxon>
        <taxon>Menispermoideae</taxon>
        <taxon>Cissampelideae</taxon>
        <taxon>Stephania</taxon>
    </lineage>
</organism>
<feature type="compositionally biased region" description="Basic residues" evidence="1">
    <location>
        <begin position="1"/>
        <end position="10"/>
    </location>
</feature>
<evidence type="ECO:0000313" key="2">
    <source>
        <dbReference type="EMBL" id="KAK9089153.1"/>
    </source>
</evidence>
<evidence type="ECO:0000256" key="1">
    <source>
        <dbReference type="SAM" id="MobiDB-lite"/>
    </source>
</evidence>
<sequence length="76" mass="8465">MRLGSARRRAQTTTTDSEPCVRRESEKADGGAPCVAVKREAMRDDRQAVRDDREAVRDGERRSEAEALGFVSNKLS</sequence>
<dbReference type="EMBL" id="JBBNAG010000012">
    <property type="protein sequence ID" value="KAK9089153.1"/>
    <property type="molecule type" value="Genomic_DNA"/>
</dbReference>
<dbReference type="AlphaFoldDB" id="A0AAP0EGX0"/>
<reference evidence="2 3" key="1">
    <citation type="submission" date="2024-01" db="EMBL/GenBank/DDBJ databases">
        <title>Genome assemblies of Stephania.</title>
        <authorList>
            <person name="Yang L."/>
        </authorList>
    </citation>
    <scope>NUCLEOTIDE SEQUENCE [LARGE SCALE GENOMIC DNA]</scope>
    <source>
        <strain evidence="2">JXDWG</strain>
        <tissue evidence="2">Leaf</tissue>
    </source>
</reference>
<protein>
    <submittedName>
        <fullName evidence="2">Uncharacterized protein</fullName>
    </submittedName>
</protein>